<dbReference type="InterPro" id="IPR024749">
    <property type="entry name" value="Collagen-bd_put"/>
</dbReference>
<dbReference type="PANTHER" id="PTHR37836">
    <property type="entry name" value="LMO1036 PROTEIN"/>
    <property type="match status" value="1"/>
</dbReference>
<proteinExistence type="predicted"/>
<organism evidence="3 4">
    <name type="scientific">Candidatus Fervidibacter japonicus</name>
    <dbReference type="NCBI Taxonomy" id="2035412"/>
    <lineage>
        <taxon>Bacteria</taxon>
        <taxon>Candidatus Fervidibacterota</taxon>
        <taxon>Candidatus Fervidibacter</taxon>
    </lineage>
</organism>
<gene>
    <name evidence="3" type="ORF">HRbin17_00581</name>
</gene>
<name>A0A2H5XA90_9BACT</name>
<feature type="domain" description="Putative collagen-binding" evidence="1">
    <location>
        <begin position="371"/>
        <end position="462"/>
    </location>
</feature>
<evidence type="ECO:0008006" key="5">
    <source>
        <dbReference type="Google" id="ProtNLM"/>
    </source>
</evidence>
<dbReference type="InterPro" id="IPR017853">
    <property type="entry name" value="GH"/>
</dbReference>
<dbReference type="Pfam" id="PF13204">
    <property type="entry name" value="Apiosidase"/>
    <property type="match status" value="1"/>
</dbReference>
<dbReference type="InterPro" id="IPR025277">
    <property type="entry name" value="Apiosidase-like_cat_dom"/>
</dbReference>
<evidence type="ECO:0000259" key="2">
    <source>
        <dbReference type="Pfam" id="PF13204"/>
    </source>
</evidence>
<sequence>MQRRQFVRSLIGAGLLASGAFSERRLGQVSGGKLPRLKVFADAAHPNDHRYIVTEKGEPFFYLGDTAWELFHRLNREEAETYLRDRAQKGFTVIQAVVLAELDGLNTPNAYGHKPLHNNDPTQPNEAYFEFVDWVVDKANALGLFIGMLPTWGDKVNKKWGVGPEIFTPENAKVYGKFLGRRYRGKGVIWILGGDRPIETERHLQIWRAMAEGLREGDDGEHLITFHPVGGRSSSEWLHDEAWLDFNMLQSGHHARHIANCAMVERDYNRRPVKPCMDGEPRYEDHPINWNPQNGWFTDYDARQAAYWALLAGAHGHTYGCHAIWQFYDPTKHKPVSHARTPWWQALQLPGASQMQFAKALMLSRPMLVRVPDQTLLASDAGAGAEHVRAARAVDGSYAFVYIPVPKPVRVRLDKLAGQKIRAWWYDPRTGETTLIGEFQRQSEREFTPTGSGETDWVLVLDDADKDFPPPNSINAR</sequence>
<evidence type="ECO:0000259" key="1">
    <source>
        <dbReference type="Pfam" id="PF12904"/>
    </source>
</evidence>
<evidence type="ECO:0000313" key="3">
    <source>
        <dbReference type="EMBL" id="GBC98085.1"/>
    </source>
</evidence>
<dbReference type="SUPFAM" id="SSF51445">
    <property type="entry name" value="(Trans)glycosidases"/>
    <property type="match status" value="1"/>
</dbReference>
<reference evidence="4" key="1">
    <citation type="submission" date="2017-09" db="EMBL/GenBank/DDBJ databases">
        <title>Metaegenomics of thermophilic ammonia-oxidizing enrichment culture.</title>
        <authorList>
            <person name="Kato S."/>
            <person name="Suzuki K."/>
        </authorList>
    </citation>
    <scope>NUCLEOTIDE SEQUENCE [LARGE SCALE GENOMIC DNA]</scope>
</reference>
<dbReference type="AlphaFoldDB" id="A0A2H5XA90"/>
<comment type="caution">
    <text evidence="3">The sequence shown here is derived from an EMBL/GenBank/DDBJ whole genome shotgun (WGS) entry which is preliminary data.</text>
</comment>
<dbReference type="Gene3D" id="3.20.20.80">
    <property type="entry name" value="Glycosidases"/>
    <property type="match status" value="1"/>
</dbReference>
<dbReference type="Proteomes" id="UP000236173">
    <property type="component" value="Unassembled WGS sequence"/>
</dbReference>
<feature type="domain" description="Apiosidase-like catalytic" evidence="2">
    <location>
        <begin position="48"/>
        <end position="367"/>
    </location>
</feature>
<accession>A0A2H5XA90</accession>
<dbReference type="Pfam" id="PF12904">
    <property type="entry name" value="Collagen_bind_2"/>
    <property type="match status" value="1"/>
</dbReference>
<dbReference type="PANTHER" id="PTHR37836:SF3">
    <property type="entry name" value="ENDOGLUCANASE"/>
    <property type="match status" value="1"/>
</dbReference>
<evidence type="ECO:0000313" key="4">
    <source>
        <dbReference type="Proteomes" id="UP000236173"/>
    </source>
</evidence>
<dbReference type="EMBL" id="BEHT01000006">
    <property type="protein sequence ID" value="GBC98085.1"/>
    <property type="molecule type" value="Genomic_DNA"/>
</dbReference>
<protein>
    <recommendedName>
        <fullName evidence="5">DUF4038 domain-containing protein</fullName>
    </recommendedName>
</protein>